<dbReference type="Proteomes" id="UP001144471">
    <property type="component" value="Unassembled WGS sequence"/>
</dbReference>
<comment type="caution">
    <text evidence="1">The sequence shown here is derived from an EMBL/GenBank/DDBJ whole genome shotgun (WGS) entry which is preliminary data.</text>
</comment>
<sequence length="347" mass="40210">MKRIDERDTMFARASYREGTAQYEDYYRRNPEKREIDDELRDMPNLCSEETSTYDEVVAPFVESGFKVLGQIRHLAEGTEGSKRVEAEPREITGRLKKLLKYLGARDVRVTPMKEEYYYSHRGRHEENYGERVEENYRYAIVYTVEMDEKMINRAPNLEEVVAVTKGYMDASIIGLWGSEYIRGLGYPARGHVDGNYLVYAPAVAEAAGLGEIGRHGLLVTEGEGSRVRLGVITTDMELIPDEKKKFGLKELCSECGICSENCIGIAIPREIRGDRWQVEQEACYRVWRRVGTDCGVCLSSCPLSQEVGRRYRGRLRDREVRREMLEEYRKTYGRRNYIREPLDLMK</sequence>
<evidence type="ECO:0000313" key="2">
    <source>
        <dbReference type="Proteomes" id="UP001144471"/>
    </source>
</evidence>
<protein>
    <submittedName>
        <fullName evidence="1">4Fe-4S ferredoxin</fullName>
    </submittedName>
</protein>
<dbReference type="PANTHER" id="PTHR42827">
    <property type="entry name" value="IRON-SULFUR CLUSTER-BINDING PROTEIN-RELATED"/>
    <property type="match status" value="1"/>
</dbReference>
<proteinExistence type="predicted"/>
<dbReference type="EMBL" id="BSDY01000021">
    <property type="protein sequence ID" value="GLI57602.1"/>
    <property type="molecule type" value="Genomic_DNA"/>
</dbReference>
<keyword evidence="2" id="KW-1185">Reference proteome</keyword>
<gene>
    <name evidence="1" type="ORF">PM10SUCC1_31160</name>
</gene>
<evidence type="ECO:0000313" key="1">
    <source>
        <dbReference type="EMBL" id="GLI57602.1"/>
    </source>
</evidence>
<accession>A0A9W6LPI0</accession>
<organism evidence="1 2">
    <name type="scientific">Propionigenium maris DSM 9537</name>
    <dbReference type="NCBI Taxonomy" id="1123000"/>
    <lineage>
        <taxon>Bacteria</taxon>
        <taxon>Fusobacteriati</taxon>
        <taxon>Fusobacteriota</taxon>
        <taxon>Fusobacteriia</taxon>
        <taxon>Fusobacteriales</taxon>
        <taxon>Fusobacteriaceae</taxon>
        <taxon>Propionigenium</taxon>
    </lineage>
</organism>
<dbReference type="AlphaFoldDB" id="A0A9W6LPI0"/>
<dbReference type="SUPFAM" id="SSF54862">
    <property type="entry name" value="4Fe-4S ferredoxins"/>
    <property type="match status" value="1"/>
</dbReference>
<dbReference type="Gene3D" id="3.30.70.20">
    <property type="match status" value="1"/>
</dbReference>
<dbReference type="RefSeq" id="WP_281837273.1">
    <property type="nucleotide sequence ID" value="NZ_BSDY01000021.1"/>
</dbReference>
<reference evidence="1" key="1">
    <citation type="submission" date="2022-12" db="EMBL/GenBank/DDBJ databases">
        <title>Reference genome sequencing for broad-spectrum identification of bacterial and archaeal isolates by mass spectrometry.</title>
        <authorList>
            <person name="Sekiguchi Y."/>
            <person name="Tourlousse D.M."/>
        </authorList>
    </citation>
    <scope>NUCLEOTIDE SEQUENCE</scope>
    <source>
        <strain evidence="1">10succ1</strain>
    </source>
</reference>
<name>A0A9W6LPI0_9FUSO</name>
<dbReference type="PANTHER" id="PTHR42827:SF1">
    <property type="entry name" value="IRON-SULFUR CLUSTER-BINDING PROTEIN"/>
    <property type="match status" value="1"/>
</dbReference>